<feature type="non-terminal residue" evidence="4">
    <location>
        <position position="796"/>
    </location>
</feature>
<dbReference type="PROSITE" id="PS50060">
    <property type="entry name" value="MAM_2"/>
    <property type="match status" value="4"/>
</dbReference>
<sequence>MGIKMINTLLISVAVVLFCAKNALGNGTTCNFDGSLCGYSFSADEDRFKWQQIGRNKGYPTEDHTIGTKGFNGQFLTVKWRSGNAGNQKAIITSPRIPQTNLPCSIGFYYNMNSDQISLTAHVKTVSTQQTKQIWAHQVRGHGWTYSGPIDITSFSNQGDFQVLIQAQIKPGFAFSKVVSVDDVTFTGCGNGAGPVNPTSSTSLSTLKTTTMSSTTSSTTISRKITTSMPSSLSDYGSPCNFDGSLCGYSLTSDEDKFKWQKIGNNKGMPTEEHTNGHILGSKGEFLTAKWPSGNANGQKATILSPVISQTSTSCSMEFYYYFNTDQITLTVFVKTLSTNHQNQVWVNKGMALSWTSSGSIDISSLSNKGDFQVMIQAQLESKYLFSKVVSIDDVSFSGCNCAIPPCKGLVTGTFSTSTTPPTLTPSSTKSTTVQRITSSTATTPAVKGFGAPCTFDGAMCDYTVTADMPDSFKWLMIGMNKGLPTEDHTIGRVFGSKGQFMMAKWSRGTSGQQTTSMTSPVVSQTNRPCSMSFFYYFNSDDISLAVYVLTLNLVQPNRIWYKPGNGATNGWESSGVLDLSQFSSGGRFQVQIRAQMKPGITFGKIVSVDDVFFSGCDCSTPPCTVPAVINTPSPSSSVSTTVTSAVPVVSEPDLGLGAPCTFDGFDCGYSVAWSSANYKWQRTGANKGMPNYDHTVGSVVGSKGQFMYAYWANGMPNSERTTIQSPVISRTTGPCYMKFYYYFNNADGVQLSVSLSTIPVGQVYQVWSSTSTRFDTWKSSNAIDISQYSSLGDFT</sequence>
<accession>A0A1S3GYE3</accession>
<dbReference type="InterPro" id="IPR051560">
    <property type="entry name" value="MAM_domain-containing"/>
</dbReference>
<evidence type="ECO:0000259" key="2">
    <source>
        <dbReference type="PROSITE" id="PS50060"/>
    </source>
</evidence>
<protein>
    <submittedName>
        <fullName evidence="4">MAM and LDL-receptor class A domain-containing protein 2</fullName>
    </submittedName>
</protein>
<dbReference type="InterPro" id="IPR000998">
    <property type="entry name" value="MAM_dom"/>
</dbReference>
<evidence type="ECO:0000313" key="4">
    <source>
        <dbReference type="RefSeq" id="XP_013378778.1"/>
    </source>
</evidence>
<dbReference type="SMART" id="SM00137">
    <property type="entry name" value="MAM"/>
    <property type="match status" value="3"/>
</dbReference>
<evidence type="ECO:0000313" key="3">
    <source>
        <dbReference type="Proteomes" id="UP000085678"/>
    </source>
</evidence>
<dbReference type="PANTHER" id="PTHR23282:SF101">
    <property type="entry name" value="MAM DOMAIN-CONTAINING PROTEIN"/>
    <property type="match status" value="1"/>
</dbReference>
<feature type="domain" description="MAM" evidence="2">
    <location>
        <begin position="238"/>
        <end position="404"/>
    </location>
</feature>
<dbReference type="RefSeq" id="XP_013378778.1">
    <property type="nucleotide sequence ID" value="XM_013523324.1"/>
</dbReference>
<dbReference type="STRING" id="7574.A0A1S3GYE3"/>
<feature type="domain" description="MAM" evidence="2">
    <location>
        <begin position="452"/>
        <end position="621"/>
    </location>
</feature>
<dbReference type="KEGG" id="lak:106150471"/>
<reference evidence="4" key="1">
    <citation type="submission" date="2025-08" db="UniProtKB">
        <authorList>
            <consortium name="RefSeq"/>
        </authorList>
    </citation>
    <scope>IDENTIFICATION</scope>
    <source>
        <tissue evidence="4">Gonads</tissue>
    </source>
</reference>
<dbReference type="GeneID" id="106150471"/>
<feature type="chain" id="PRO_5010356636" evidence="1">
    <location>
        <begin position="26"/>
        <end position="796"/>
    </location>
</feature>
<keyword evidence="3" id="KW-1185">Reference proteome</keyword>
<keyword evidence="1" id="KW-0732">Signal</keyword>
<feature type="domain" description="MAM" evidence="2">
    <location>
        <begin position="659"/>
        <end position="778"/>
    </location>
</feature>
<proteinExistence type="predicted"/>
<dbReference type="Pfam" id="PF00629">
    <property type="entry name" value="MAM"/>
    <property type="match status" value="4"/>
</dbReference>
<dbReference type="Gene3D" id="2.60.120.200">
    <property type="match status" value="4"/>
</dbReference>
<dbReference type="PANTHER" id="PTHR23282">
    <property type="entry name" value="APICAL ENDOSOMAL GLYCOPROTEIN PRECURSOR"/>
    <property type="match status" value="1"/>
</dbReference>
<dbReference type="SUPFAM" id="SSF49899">
    <property type="entry name" value="Concanavalin A-like lectins/glucanases"/>
    <property type="match status" value="4"/>
</dbReference>
<dbReference type="InParanoid" id="A0A1S3GYE3"/>
<evidence type="ECO:0000256" key="1">
    <source>
        <dbReference type="SAM" id="SignalP"/>
    </source>
</evidence>
<dbReference type="Proteomes" id="UP000085678">
    <property type="component" value="Unplaced"/>
</dbReference>
<feature type="domain" description="MAM" evidence="2">
    <location>
        <begin position="28"/>
        <end position="191"/>
    </location>
</feature>
<name>A0A1S3GYE3_LINAN</name>
<feature type="signal peptide" evidence="1">
    <location>
        <begin position="1"/>
        <end position="25"/>
    </location>
</feature>
<organism evidence="3 4">
    <name type="scientific">Lingula anatina</name>
    <name type="common">Brachiopod</name>
    <name type="synonym">Lingula unguis</name>
    <dbReference type="NCBI Taxonomy" id="7574"/>
    <lineage>
        <taxon>Eukaryota</taxon>
        <taxon>Metazoa</taxon>
        <taxon>Spiralia</taxon>
        <taxon>Lophotrochozoa</taxon>
        <taxon>Brachiopoda</taxon>
        <taxon>Linguliformea</taxon>
        <taxon>Lingulata</taxon>
        <taxon>Lingulida</taxon>
        <taxon>Linguloidea</taxon>
        <taxon>Lingulidae</taxon>
        <taxon>Lingula</taxon>
    </lineage>
</organism>
<dbReference type="AlphaFoldDB" id="A0A1S3GYE3"/>
<dbReference type="InterPro" id="IPR013320">
    <property type="entry name" value="ConA-like_dom_sf"/>
</dbReference>
<gene>
    <name evidence="4" type="primary">LOC106150471</name>
</gene>
<dbReference type="GO" id="GO:0016020">
    <property type="term" value="C:membrane"/>
    <property type="evidence" value="ECO:0007669"/>
    <property type="project" value="InterPro"/>
</dbReference>